<dbReference type="NCBIfam" id="TIGR00229">
    <property type="entry name" value="sensory_box"/>
    <property type="match status" value="1"/>
</dbReference>
<evidence type="ECO:0000259" key="4">
    <source>
        <dbReference type="PROSITE" id="PS50887"/>
    </source>
</evidence>
<dbReference type="InterPro" id="IPR043128">
    <property type="entry name" value="Rev_trsase/Diguanyl_cyclase"/>
</dbReference>
<evidence type="ECO:0000313" key="6">
    <source>
        <dbReference type="Proteomes" id="UP000292564"/>
    </source>
</evidence>
<feature type="transmembrane region" description="Helical" evidence="1">
    <location>
        <begin position="60"/>
        <end position="80"/>
    </location>
</feature>
<evidence type="ECO:0000256" key="1">
    <source>
        <dbReference type="SAM" id="Phobius"/>
    </source>
</evidence>
<dbReference type="CDD" id="cd01949">
    <property type="entry name" value="GGDEF"/>
    <property type="match status" value="1"/>
</dbReference>
<dbReference type="PROSITE" id="PS50887">
    <property type="entry name" value="GGDEF"/>
    <property type="match status" value="1"/>
</dbReference>
<dbReference type="CDD" id="cd01948">
    <property type="entry name" value="EAL"/>
    <property type="match status" value="1"/>
</dbReference>
<accession>A0A4Q7ZEP0</accession>
<dbReference type="InterPro" id="IPR029787">
    <property type="entry name" value="Nucleotide_cyclase"/>
</dbReference>
<dbReference type="SUPFAM" id="SSF55073">
    <property type="entry name" value="Nucleotide cyclase"/>
    <property type="match status" value="1"/>
</dbReference>
<dbReference type="SMART" id="SM00267">
    <property type="entry name" value="GGDEF"/>
    <property type="match status" value="1"/>
</dbReference>
<keyword evidence="1" id="KW-1133">Transmembrane helix</keyword>
<dbReference type="AlphaFoldDB" id="A0A4Q7ZEP0"/>
<dbReference type="PANTHER" id="PTHR44757:SF2">
    <property type="entry name" value="BIOFILM ARCHITECTURE MAINTENANCE PROTEIN MBAA"/>
    <property type="match status" value="1"/>
</dbReference>
<feature type="domain" description="GGDEF" evidence="4">
    <location>
        <begin position="353"/>
        <end position="487"/>
    </location>
</feature>
<feature type="domain" description="EAL" evidence="3">
    <location>
        <begin position="496"/>
        <end position="751"/>
    </location>
</feature>
<dbReference type="SMART" id="SM00052">
    <property type="entry name" value="EAL"/>
    <property type="match status" value="1"/>
</dbReference>
<protein>
    <submittedName>
        <fullName evidence="5">PAS domain S-box-containing protein/diguanylate cyclase (GGDEF)-like protein</fullName>
    </submittedName>
</protein>
<dbReference type="PROSITE" id="PS50112">
    <property type="entry name" value="PAS"/>
    <property type="match status" value="1"/>
</dbReference>
<comment type="caution">
    <text evidence="5">The sequence shown here is derived from an EMBL/GenBank/DDBJ whole genome shotgun (WGS) entry which is preliminary data.</text>
</comment>
<organism evidence="5 6">
    <name type="scientific">Krasilnikovia cinnamomea</name>
    <dbReference type="NCBI Taxonomy" id="349313"/>
    <lineage>
        <taxon>Bacteria</taxon>
        <taxon>Bacillati</taxon>
        <taxon>Actinomycetota</taxon>
        <taxon>Actinomycetes</taxon>
        <taxon>Micromonosporales</taxon>
        <taxon>Micromonosporaceae</taxon>
        <taxon>Krasilnikovia</taxon>
    </lineage>
</organism>
<dbReference type="InterPro" id="IPR035919">
    <property type="entry name" value="EAL_sf"/>
</dbReference>
<dbReference type="FunFam" id="3.30.70.270:FF:000001">
    <property type="entry name" value="Diguanylate cyclase domain protein"/>
    <property type="match status" value="1"/>
</dbReference>
<dbReference type="SUPFAM" id="SSF141868">
    <property type="entry name" value="EAL domain-like"/>
    <property type="match status" value="1"/>
</dbReference>
<evidence type="ECO:0000313" key="5">
    <source>
        <dbReference type="EMBL" id="RZU48545.1"/>
    </source>
</evidence>
<dbReference type="SUPFAM" id="SSF55785">
    <property type="entry name" value="PYP-like sensor domain (PAS domain)"/>
    <property type="match status" value="1"/>
</dbReference>
<dbReference type="FunFam" id="3.20.20.450:FF:000001">
    <property type="entry name" value="Cyclic di-GMP phosphodiesterase yahA"/>
    <property type="match status" value="1"/>
</dbReference>
<keyword evidence="1" id="KW-0812">Transmembrane</keyword>
<dbReference type="InterPro" id="IPR000014">
    <property type="entry name" value="PAS"/>
</dbReference>
<feature type="transmembrane region" description="Helical" evidence="1">
    <location>
        <begin position="161"/>
        <end position="183"/>
    </location>
</feature>
<dbReference type="InterPro" id="IPR052155">
    <property type="entry name" value="Biofilm_reg_signaling"/>
</dbReference>
<dbReference type="InterPro" id="IPR000160">
    <property type="entry name" value="GGDEF_dom"/>
</dbReference>
<dbReference type="Gene3D" id="3.30.450.20">
    <property type="entry name" value="PAS domain"/>
    <property type="match status" value="1"/>
</dbReference>
<keyword evidence="1" id="KW-0472">Membrane</keyword>
<dbReference type="SMART" id="SM00091">
    <property type="entry name" value="PAS"/>
    <property type="match status" value="1"/>
</dbReference>
<dbReference type="OrthoDB" id="3304401at2"/>
<dbReference type="Pfam" id="PF00990">
    <property type="entry name" value="GGDEF"/>
    <property type="match status" value="1"/>
</dbReference>
<dbReference type="PANTHER" id="PTHR44757">
    <property type="entry name" value="DIGUANYLATE CYCLASE DGCP"/>
    <property type="match status" value="1"/>
</dbReference>
<dbReference type="InterPro" id="IPR001633">
    <property type="entry name" value="EAL_dom"/>
</dbReference>
<feature type="domain" description="PAS" evidence="2">
    <location>
        <begin position="195"/>
        <end position="265"/>
    </location>
</feature>
<keyword evidence="6" id="KW-1185">Reference proteome</keyword>
<name>A0A4Q7ZEP0_9ACTN</name>
<reference evidence="5 6" key="1">
    <citation type="submission" date="2019-02" db="EMBL/GenBank/DDBJ databases">
        <title>Sequencing the genomes of 1000 actinobacteria strains.</title>
        <authorList>
            <person name="Klenk H.-P."/>
        </authorList>
    </citation>
    <scope>NUCLEOTIDE SEQUENCE [LARGE SCALE GENOMIC DNA]</scope>
    <source>
        <strain evidence="5 6">DSM 45162</strain>
    </source>
</reference>
<dbReference type="CDD" id="cd00130">
    <property type="entry name" value="PAS"/>
    <property type="match status" value="1"/>
</dbReference>
<dbReference type="Proteomes" id="UP000292564">
    <property type="component" value="Unassembled WGS sequence"/>
</dbReference>
<dbReference type="EMBL" id="SHKY01000001">
    <property type="protein sequence ID" value="RZU48545.1"/>
    <property type="molecule type" value="Genomic_DNA"/>
</dbReference>
<proteinExistence type="predicted"/>
<dbReference type="Gene3D" id="3.20.20.450">
    <property type="entry name" value="EAL domain"/>
    <property type="match status" value="1"/>
</dbReference>
<feature type="transmembrane region" description="Helical" evidence="1">
    <location>
        <begin position="34"/>
        <end position="54"/>
    </location>
</feature>
<dbReference type="PROSITE" id="PS50883">
    <property type="entry name" value="EAL"/>
    <property type="match status" value="1"/>
</dbReference>
<feature type="transmembrane region" description="Helical" evidence="1">
    <location>
        <begin position="92"/>
        <end position="110"/>
    </location>
</feature>
<evidence type="ECO:0000259" key="2">
    <source>
        <dbReference type="PROSITE" id="PS50112"/>
    </source>
</evidence>
<gene>
    <name evidence="5" type="ORF">EV385_0262</name>
</gene>
<dbReference type="Pfam" id="PF00563">
    <property type="entry name" value="EAL"/>
    <property type="match status" value="1"/>
</dbReference>
<dbReference type="Pfam" id="PF13188">
    <property type="entry name" value="PAS_8"/>
    <property type="match status" value="1"/>
</dbReference>
<dbReference type="Gene3D" id="3.30.70.270">
    <property type="match status" value="1"/>
</dbReference>
<dbReference type="InterPro" id="IPR035965">
    <property type="entry name" value="PAS-like_dom_sf"/>
</dbReference>
<sequence>MTQPGLAAPDYPGVKLKPLADDYDVEFWARQVRICAWVAVGISLLAALRMAVAWESGMRWWAVPMGVVTLVQAAATRLPWARIVRLPHAREALLTWFLAELAIIYLFEVVDDTGRMRYVPAVMLVVTASAALYPPRWVIGVGVLALGGFFALVPMQPGIDVTFIAGMAAMLACVVGLCALTAGSRSRLDDRRRTAERRIELLLENSSDAVLAIDPAGRLRYVSPSARTLFGPDQPWQIDGNLGALAHPDDLARTREWLNALAATPVGHTSRIEARLRCADDAWLYADIIGTNRVEDADLGALVLSVRDIGARRSLEEELTRQAFRDSLTGLANRALFHDRLEHAVARARRGGEHVTLLLIDLDNFKMVNDTLGHSAGDDLLTTVAERLSAQVRPSDTLARLGGDEFALLVEGVDEREAVALAERILAVVREPVNLAARDVVCTMSIGIAIAAPSDGTADTEELLRDADLAMYASKRNGRDRYAVFDPAMYADVLREARVRTELERAVAEEQFFVLYQPIVDMPSGRPTGVEALVRWRHPTDGVLGPDTFIPYAEESGLIVPLGRWVLRQACDQLAEWRRELPSARELHMSVNLSARQFQNPNLVEEVADAVSRSGIEPSCLVLEITETTLMRDSDVVLAALHGLRRLGVRVAVDDFGSGYSSLGYLKRFPVDILKIDRSFVQGEEDADAATLTEAVIGIGRALRLQTVAEGVETSAQWSTLRELGCDLGQGFYFARPSEADVIARLLAGDMPSVALLDAG</sequence>
<evidence type="ECO:0000259" key="3">
    <source>
        <dbReference type="PROSITE" id="PS50883"/>
    </source>
</evidence>
<dbReference type="NCBIfam" id="TIGR00254">
    <property type="entry name" value="GGDEF"/>
    <property type="match status" value="1"/>
</dbReference>
<feature type="transmembrane region" description="Helical" evidence="1">
    <location>
        <begin position="138"/>
        <end position="155"/>
    </location>
</feature>